<dbReference type="EMBL" id="MJLX01000054">
    <property type="protein sequence ID" value="RLM19514.1"/>
    <property type="molecule type" value="Genomic_DNA"/>
</dbReference>
<dbReference type="KEGG" id="bgj:AWC36_17130"/>
<sequence length="232" mass="26089">MPVKSLSRGAGSPLLLLLRRLGIGAAILSIVACSGHTPPPSVFASGYISDRGIVRLWRKDDAQHDTIRLISVYNPFQGDNTVVTRYLYQQGNLREIKRTLEGQKDDTQLRFAEDGTVSFMQRQLAERRESISDDDLTLYQWDAKRLWELSDVLLAGRVTLKQGTLQDAQVIACDGSRTRPDFDQSAQNWIAQKRQQLTGPLGIAWLEASEGTQLLLVDRGDFCRWDAEADRL</sequence>
<dbReference type="Proteomes" id="UP000285972">
    <property type="component" value="Unassembled WGS sequence"/>
</dbReference>
<comment type="caution">
    <text evidence="1">The sequence shown here is derived from an EMBL/GenBank/DDBJ whole genome shotgun (WGS) entry which is preliminary data.</text>
</comment>
<organism evidence="1 2">
    <name type="scientific">Brenneria goodwinii</name>
    <dbReference type="NCBI Taxonomy" id="1109412"/>
    <lineage>
        <taxon>Bacteria</taxon>
        <taxon>Pseudomonadati</taxon>
        <taxon>Pseudomonadota</taxon>
        <taxon>Gammaproteobacteria</taxon>
        <taxon>Enterobacterales</taxon>
        <taxon>Pectobacteriaceae</taxon>
        <taxon>Brenneria</taxon>
    </lineage>
</organism>
<dbReference type="PROSITE" id="PS51257">
    <property type="entry name" value="PROKAR_LIPOPROTEIN"/>
    <property type="match status" value="1"/>
</dbReference>
<accession>A0AAE8EP47</accession>
<protein>
    <recommendedName>
        <fullName evidence="3">DUF1481 domain-containing protein</fullName>
    </recommendedName>
</protein>
<dbReference type="InterPro" id="IPR010858">
    <property type="entry name" value="DUF1481"/>
</dbReference>
<dbReference type="AlphaFoldDB" id="A0AAE8EP47"/>
<dbReference type="RefSeq" id="WP_048636569.1">
    <property type="nucleotide sequence ID" value="NZ_CGIG01000001.1"/>
</dbReference>
<evidence type="ECO:0000313" key="1">
    <source>
        <dbReference type="EMBL" id="RLM19514.1"/>
    </source>
</evidence>
<reference evidence="1 2" key="1">
    <citation type="submission" date="2016-09" db="EMBL/GenBank/DDBJ databases">
        <authorList>
            <person name="Doonan J."/>
            <person name="Pachebat J.A."/>
            <person name="Golyshin P.N."/>
            <person name="Denman S."/>
            <person name="Mcdonald J.E."/>
        </authorList>
    </citation>
    <scope>NUCLEOTIDE SEQUENCE [LARGE SCALE GENOMIC DNA]</scope>
    <source>
        <strain evidence="1 2">FRB141</strain>
    </source>
</reference>
<evidence type="ECO:0008006" key="3">
    <source>
        <dbReference type="Google" id="ProtNLM"/>
    </source>
</evidence>
<dbReference type="Pfam" id="PF07356">
    <property type="entry name" value="DUF1481"/>
    <property type="match status" value="1"/>
</dbReference>
<gene>
    <name evidence="1" type="ORF">BIY26_17145</name>
</gene>
<name>A0AAE8EP47_9GAMM</name>
<dbReference type="GeneID" id="70908541"/>
<proteinExistence type="predicted"/>
<evidence type="ECO:0000313" key="2">
    <source>
        <dbReference type="Proteomes" id="UP000285972"/>
    </source>
</evidence>